<dbReference type="PRINTS" id="PR00922">
    <property type="entry name" value="DADACBPTASE3"/>
</dbReference>
<protein>
    <submittedName>
        <fullName evidence="4">D-alanyl-D-alanine carboxypeptidase/D-alanyl-D-alanine-endopeptidase</fullName>
        <ecNumber evidence="4">3.4.16.4</ecNumber>
    </submittedName>
</protein>
<sequence>MHDAASKVRATTNRAYRAARLAARRARRRWRAAAPQQRQTVRLTAASTALGVLVAGVTVAAAGPWDSGQRTAERAWAARQVTGSGGGHTPGVDPTAPTAPQVLAAAGPVSRRGGTAGGPPGRSPQVPPPTASALADALEPLLEDGSLGRVRHASVVDAVTGRQLFSEGAGEVSAPASTIKLATAVAALTVRGETYRIATRAVGKGDGVTLVGGGDPTLTAKDVDALADDTARALGRRHVRTVRLTYDTSRYAGPELHPISPNENIAPVTPLMINEGRTDKSDHGPAPRSADPAGDAARRFAGRLREAGIEVRGGPREAKAPKGARKLAVHRSATLGALVERMLTHSDNDIAEALARQTALAEGEPAGFRGAGRAVERVLRRLHVPVRGARFHDGSGLDRTDRLSPALLTRLLTLAADPDRPGLRSVLTGLPVAGFSGTLGDRYGGERGEPGAGLVRAKTGTLTGVNTLAGTVVDADGRMLAFAFMTTGAPGRDPAQTSLDRLASALANCGCRDSPSTG</sequence>
<evidence type="ECO:0000256" key="3">
    <source>
        <dbReference type="SAM" id="MobiDB-lite"/>
    </source>
</evidence>
<dbReference type="EMBL" id="RCIY01000063">
    <property type="protein sequence ID" value="TGG81990.1"/>
    <property type="molecule type" value="Genomic_DNA"/>
</dbReference>
<dbReference type="InterPro" id="IPR012338">
    <property type="entry name" value="Beta-lactam/transpept-like"/>
</dbReference>
<feature type="compositionally biased region" description="Basic and acidic residues" evidence="3">
    <location>
        <begin position="276"/>
        <end position="285"/>
    </location>
</feature>
<dbReference type="Pfam" id="PF02113">
    <property type="entry name" value="Peptidase_S13"/>
    <property type="match status" value="2"/>
</dbReference>
<evidence type="ECO:0000313" key="4">
    <source>
        <dbReference type="EMBL" id="TGG81990.1"/>
    </source>
</evidence>
<comment type="caution">
    <text evidence="4">The sequence shown here is derived from an EMBL/GenBank/DDBJ whole genome shotgun (WGS) entry which is preliminary data.</text>
</comment>
<dbReference type="Proteomes" id="UP000298111">
    <property type="component" value="Unassembled WGS sequence"/>
</dbReference>
<evidence type="ECO:0000256" key="1">
    <source>
        <dbReference type="ARBA" id="ARBA00006096"/>
    </source>
</evidence>
<feature type="region of interest" description="Disordered" evidence="3">
    <location>
        <begin position="276"/>
        <end position="295"/>
    </location>
</feature>
<dbReference type="PANTHER" id="PTHR30023">
    <property type="entry name" value="D-ALANYL-D-ALANINE CARBOXYPEPTIDASE"/>
    <property type="match status" value="1"/>
</dbReference>
<dbReference type="GO" id="GO:0006508">
    <property type="term" value="P:proteolysis"/>
    <property type="evidence" value="ECO:0007669"/>
    <property type="project" value="InterPro"/>
</dbReference>
<dbReference type="Gene3D" id="3.40.710.10">
    <property type="entry name" value="DD-peptidase/beta-lactamase superfamily"/>
    <property type="match status" value="2"/>
</dbReference>
<name>A0A6C1C380_9ACTN</name>
<dbReference type="PANTHER" id="PTHR30023:SF0">
    <property type="entry name" value="PENICILLIN-SENSITIVE CARBOXYPEPTIDASE A"/>
    <property type="match status" value="1"/>
</dbReference>
<dbReference type="NCBIfam" id="TIGR00666">
    <property type="entry name" value="PBP4"/>
    <property type="match status" value="1"/>
</dbReference>
<keyword evidence="2 4" id="KW-0378">Hydrolase</keyword>
<evidence type="ECO:0000256" key="2">
    <source>
        <dbReference type="ARBA" id="ARBA00022801"/>
    </source>
</evidence>
<dbReference type="AlphaFoldDB" id="A0A6C1C380"/>
<dbReference type="GO" id="GO:0009002">
    <property type="term" value="F:serine-type D-Ala-D-Ala carboxypeptidase activity"/>
    <property type="evidence" value="ECO:0007669"/>
    <property type="project" value="UniProtKB-EC"/>
</dbReference>
<gene>
    <name evidence="4" type="primary">dacB</name>
    <name evidence="4" type="ORF">D8771_17865</name>
</gene>
<dbReference type="RefSeq" id="WP_033229636.1">
    <property type="nucleotide sequence ID" value="NZ_BBQG01000015.1"/>
</dbReference>
<evidence type="ECO:0000313" key="5">
    <source>
        <dbReference type="Proteomes" id="UP000298111"/>
    </source>
</evidence>
<accession>A0A6C1C380</accession>
<feature type="region of interest" description="Disordered" evidence="3">
    <location>
        <begin position="108"/>
        <end position="131"/>
    </location>
</feature>
<feature type="compositionally biased region" description="Pro residues" evidence="3">
    <location>
        <begin position="121"/>
        <end position="130"/>
    </location>
</feature>
<keyword evidence="4" id="KW-0645">Protease</keyword>
<organism evidence="4 5">
    <name type="scientific">Streptomyces albus</name>
    <dbReference type="NCBI Taxonomy" id="1888"/>
    <lineage>
        <taxon>Bacteria</taxon>
        <taxon>Bacillati</taxon>
        <taxon>Actinomycetota</taxon>
        <taxon>Actinomycetes</taxon>
        <taxon>Kitasatosporales</taxon>
        <taxon>Streptomycetaceae</taxon>
        <taxon>Streptomyces</taxon>
    </lineage>
</organism>
<dbReference type="InterPro" id="IPR000667">
    <property type="entry name" value="Peptidase_S13"/>
</dbReference>
<comment type="similarity">
    <text evidence="1">Belongs to the peptidase S13 family.</text>
</comment>
<proteinExistence type="inferred from homology"/>
<keyword evidence="4" id="KW-0121">Carboxypeptidase</keyword>
<dbReference type="GO" id="GO:0000270">
    <property type="term" value="P:peptidoglycan metabolic process"/>
    <property type="evidence" value="ECO:0007669"/>
    <property type="project" value="TreeGrafter"/>
</dbReference>
<dbReference type="GeneID" id="75182161"/>
<reference evidence="4 5" key="1">
    <citation type="submission" date="2018-10" db="EMBL/GenBank/DDBJ databases">
        <title>Isolation of pseudouridimycin from Streptomyces albus DSM 40763.</title>
        <authorList>
            <person name="Rosenqvist P."/>
            <person name="Metsae-Ketelae M."/>
            <person name="Virta P."/>
        </authorList>
    </citation>
    <scope>NUCLEOTIDE SEQUENCE [LARGE SCALE GENOMIC DNA]</scope>
    <source>
        <strain evidence="4 5">DSM 40763</strain>
    </source>
</reference>
<dbReference type="SUPFAM" id="SSF56601">
    <property type="entry name" value="beta-lactamase/transpeptidase-like"/>
    <property type="match status" value="1"/>
</dbReference>
<dbReference type="EC" id="3.4.16.4" evidence="4"/>